<dbReference type="STRING" id="3818.A0A445C3S4"/>
<feature type="domain" description="PH" evidence="3">
    <location>
        <begin position="32"/>
        <end position="136"/>
    </location>
</feature>
<dbReference type="GO" id="GO:0005829">
    <property type="term" value="C:cytosol"/>
    <property type="evidence" value="ECO:0007669"/>
    <property type="project" value="GOC"/>
</dbReference>
<dbReference type="InterPro" id="IPR001849">
    <property type="entry name" value="PH_domain"/>
</dbReference>
<accession>A0A445C3S4</accession>
<dbReference type="Pfam" id="PF00169">
    <property type="entry name" value="PH"/>
    <property type="match status" value="1"/>
</dbReference>
<dbReference type="InterPro" id="IPR011993">
    <property type="entry name" value="PH-like_dom_sf"/>
</dbReference>
<dbReference type="FunFam" id="2.30.29.30:FF:000234">
    <property type="entry name" value="Pleckstrin homology (PH) domain-containing protein"/>
    <property type="match status" value="1"/>
</dbReference>
<dbReference type="Gene3D" id="2.30.29.30">
    <property type="entry name" value="Pleckstrin-homology domain (PH domain)/Phosphotyrosine-binding domain (PTB)"/>
    <property type="match status" value="1"/>
</dbReference>
<comment type="caution">
    <text evidence="4">The sequence shown here is derived from an EMBL/GenBank/DDBJ whole genome shotgun (WGS) entry which is preliminary data.</text>
</comment>
<dbReference type="GO" id="GO:0001881">
    <property type="term" value="P:receptor recycling"/>
    <property type="evidence" value="ECO:0007669"/>
    <property type="project" value="TreeGrafter"/>
</dbReference>
<dbReference type="Proteomes" id="UP000289738">
    <property type="component" value="Chromosome A07"/>
</dbReference>
<dbReference type="GO" id="GO:0005769">
    <property type="term" value="C:early endosome"/>
    <property type="evidence" value="ECO:0007669"/>
    <property type="project" value="TreeGrafter"/>
</dbReference>
<dbReference type="CDD" id="cd00821">
    <property type="entry name" value="PH"/>
    <property type="match status" value="1"/>
</dbReference>
<feature type="coiled-coil region" evidence="1">
    <location>
        <begin position="260"/>
        <end position="312"/>
    </location>
</feature>
<evidence type="ECO:0000256" key="2">
    <source>
        <dbReference type="SAM" id="MobiDB-lite"/>
    </source>
</evidence>
<evidence type="ECO:0000256" key="1">
    <source>
        <dbReference type="SAM" id="Coils"/>
    </source>
</evidence>
<dbReference type="PROSITE" id="PS50003">
    <property type="entry name" value="PH_DOMAIN"/>
    <property type="match status" value="1"/>
</dbReference>
<protein>
    <recommendedName>
        <fullName evidence="3">PH domain-containing protein</fullName>
    </recommendedName>
</protein>
<gene>
    <name evidence="4" type="ORF">Ahy_A07g031422</name>
</gene>
<dbReference type="InterPro" id="IPR045188">
    <property type="entry name" value="Boi1/Boi2-like"/>
</dbReference>
<feature type="region of interest" description="Disordered" evidence="2">
    <location>
        <begin position="473"/>
        <end position="507"/>
    </location>
</feature>
<dbReference type="SUPFAM" id="SSF50729">
    <property type="entry name" value="PH domain-like"/>
    <property type="match status" value="1"/>
</dbReference>
<reference evidence="4 5" key="1">
    <citation type="submission" date="2019-01" db="EMBL/GenBank/DDBJ databases">
        <title>Sequencing of cultivated peanut Arachis hypogaea provides insights into genome evolution and oil improvement.</title>
        <authorList>
            <person name="Chen X."/>
        </authorList>
    </citation>
    <scope>NUCLEOTIDE SEQUENCE [LARGE SCALE GENOMIC DNA]</scope>
    <source>
        <strain evidence="5">cv. Fuhuasheng</strain>
        <tissue evidence="4">Leaves</tissue>
    </source>
</reference>
<dbReference type="AlphaFoldDB" id="A0A445C3S4"/>
<dbReference type="EMBL" id="SDMP01000007">
    <property type="protein sequence ID" value="RYR45595.1"/>
    <property type="molecule type" value="Genomic_DNA"/>
</dbReference>
<dbReference type="PANTHER" id="PTHR22902:SF49">
    <property type="entry name" value="OS03G0666200 PROTEIN"/>
    <property type="match status" value="1"/>
</dbReference>
<proteinExistence type="predicted"/>
<evidence type="ECO:0000259" key="3">
    <source>
        <dbReference type="PROSITE" id="PS50003"/>
    </source>
</evidence>
<dbReference type="GO" id="GO:0007032">
    <property type="term" value="P:endosome organization"/>
    <property type="evidence" value="ECO:0007669"/>
    <property type="project" value="TreeGrafter"/>
</dbReference>
<name>A0A445C3S4_ARAHY</name>
<dbReference type="GO" id="GO:0055037">
    <property type="term" value="C:recycling endosome"/>
    <property type="evidence" value="ECO:0007669"/>
    <property type="project" value="TreeGrafter"/>
</dbReference>
<sequence length="507" mass="56082">MATTNGSSPRAAENTENSLEKIKRQLASGSGRNLLQGPLLKRSETLRKWNERWVILDPTTGRMEYKLRRNEPTVKGTIIFDANSTITVSPVNFHGLPKYDGCCFYIGTPQKKDYFLCAETPGAARAWVSTLQATQLVLKAHKEAVNSLSGSGSTKLGTVATVVAAANSTALECSKEIEAAMQISLRNALGMMTTKPTDGPMDDLTIMKETLRVKDEELQNLARDLRARDSTIRDIADKLSETAEAAEAAASAAYTMDEHRRIACVEIERLKKDLEKQQELSAQKLKEYEEKITGLSKEREQLIKQTEAAIQEANMWRSELAKAREHDVILEAAVVRAEEKVRVAEANAETRIKEAAQREAAATKEKQELLAYVNILKEQLQSCHENEVDNGQCNRQHIDTTEVEKTEACSDTKHVDPTDENVDKACLSVSRATSIPTENVVHMATDQVNIRPVEDSEWSDIQATEARVADVREVAPETDGSSLDIPVVSQPGANHHHEQGLGSFHQP</sequence>
<organism evidence="4 5">
    <name type="scientific">Arachis hypogaea</name>
    <name type="common">Peanut</name>
    <dbReference type="NCBI Taxonomy" id="3818"/>
    <lineage>
        <taxon>Eukaryota</taxon>
        <taxon>Viridiplantae</taxon>
        <taxon>Streptophyta</taxon>
        <taxon>Embryophyta</taxon>
        <taxon>Tracheophyta</taxon>
        <taxon>Spermatophyta</taxon>
        <taxon>Magnoliopsida</taxon>
        <taxon>eudicotyledons</taxon>
        <taxon>Gunneridae</taxon>
        <taxon>Pentapetalae</taxon>
        <taxon>rosids</taxon>
        <taxon>fabids</taxon>
        <taxon>Fabales</taxon>
        <taxon>Fabaceae</taxon>
        <taxon>Papilionoideae</taxon>
        <taxon>50 kb inversion clade</taxon>
        <taxon>dalbergioids sensu lato</taxon>
        <taxon>Dalbergieae</taxon>
        <taxon>Pterocarpus clade</taxon>
        <taxon>Arachis</taxon>
    </lineage>
</organism>
<evidence type="ECO:0000313" key="4">
    <source>
        <dbReference type="EMBL" id="RYR45595.1"/>
    </source>
</evidence>
<evidence type="ECO:0000313" key="5">
    <source>
        <dbReference type="Proteomes" id="UP000289738"/>
    </source>
</evidence>
<keyword evidence="5" id="KW-1185">Reference proteome</keyword>
<dbReference type="GO" id="GO:0042147">
    <property type="term" value="P:retrograde transport, endosome to Golgi"/>
    <property type="evidence" value="ECO:0007669"/>
    <property type="project" value="TreeGrafter"/>
</dbReference>
<dbReference type="SMART" id="SM00233">
    <property type="entry name" value="PH"/>
    <property type="match status" value="1"/>
</dbReference>
<dbReference type="GO" id="GO:0005802">
    <property type="term" value="C:trans-Golgi network"/>
    <property type="evidence" value="ECO:0007669"/>
    <property type="project" value="TreeGrafter"/>
</dbReference>
<keyword evidence="1" id="KW-0175">Coiled coil</keyword>
<dbReference type="PANTHER" id="PTHR22902">
    <property type="entry name" value="SESQUIPEDALIAN"/>
    <property type="match status" value="1"/>
</dbReference>